<dbReference type="AlphaFoldDB" id="A0A165HRG2"/>
<name>A0A165HRG2_EXIGL</name>
<organism evidence="2 3">
    <name type="scientific">Exidia glandulosa HHB12029</name>
    <dbReference type="NCBI Taxonomy" id="1314781"/>
    <lineage>
        <taxon>Eukaryota</taxon>
        <taxon>Fungi</taxon>
        <taxon>Dikarya</taxon>
        <taxon>Basidiomycota</taxon>
        <taxon>Agaricomycotina</taxon>
        <taxon>Agaricomycetes</taxon>
        <taxon>Auriculariales</taxon>
        <taxon>Exidiaceae</taxon>
        <taxon>Exidia</taxon>
    </lineage>
</organism>
<dbReference type="InParanoid" id="A0A165HRG2"/>
<keyword evidence="3" id="KW-1185">Reference proteome</keyword>
<evidence type="ECO:0000313" key="2">
    <source>
        <dbReference type="EMBL" id="KZV92358.1"/>
    </source>
</evidence>
<evidence type="ECO:0000256" key="1">
    <source>
        <dbReference type="SAM" id="MobiDB-lite"/>
    </source>
</evidence>
<sequence>MYRLAPAAQQFQVILGGLFSGIPPATVTSGLDPGPWHRIARIRNSGNDPRGAGGSHRSNVRNLHRPTSLHKEMACNHALGGAVDRAFL</sequence>
<feature type="region of interest" description="Disordered" evidence="1">
    <location>
        <begin position="42"/>
        <end position="63"/>
    </location>
</feature>
<proteinExistence type="predicted"/>
<accession>A0A165HRG2</accession>
<evidence type="ECO:0000313" key="3">
    <source>
        <dbReference type="Proteomes" id="UP000077266"/>
    </source>
</evidence>
<reference evidence="2 3" key="1">
    <citation type="journal article" date="2016" name="Mol. Biol. Evol.">
        <title>Comparative Genomics of Early-Diverging Mushroom-Forming Fungi Provides Insights into the Origins of Lignocellulose Decay Capabilities.</title>
        <authorList>
            <person name="Nagy L.G."/>
            <person name="Riley R."/>
            <person name="Tritt A."/>
            <person name="Adam C."/>
            <person name="Daum C."/>
            <person name="Floudas D."/>
            <person name="Sun H."/>
            <person name="Yadav J.S."/>
            <person name="Pangilinan J."/>
            <person name="Larsson K.H."/>
            <person name="Matsuura K."/>
            <person name="Barry K."/>
            <person name="Labutti K."/>
            <person name="Kuo R."/>
            <person name="Ohm R.A."/>
            <person name="Bhattacharya S.S."/>
            <person name="Shirouzu T."/>
            <person name="Yoshinaga Y."/>
            <person name="Martin F.M."/>
            <person name="Grigoriev I.V."/>
            <person name="Hibbett D.S."/>
        </authorList>
    </citation>
    <scope>NUCLEOTIDE SEQUENCE [LARGE SCALE GENOMIC DNA]</scope>
    <source>
        <strain evidence="2 3">HHB12029</strain>
    </source>
</reference>
<dbReference type="Proteomes" id="UP000077266">
    <property type="component" value="Unassembled WGS sequence"/>
</dbReference>
<protein>
    <submittedName>
        <fullName evidence="2">Uncharacterized protein</fullName>
    </submittedName>
</protein>
<dbReference type="EMBL" id="KV426010">
    <property type="protein sequence ID" value="KZV92358.1"/>
    <property type="molecule type" value="Genomic_DNA"/>
</dbReference>
<gene>
    <name evidence="2" type="ORF">EXIGLDRAFT_718447</name>
</gene>